<protein>
    <submittedName>
        <fullName evidence="1">HAD superfamily hydrolase (TIGR01450 family)</fullName>
    </submittedName>
</protein>
<reference evidence="1 2" key="1">
    <citation type="submission" date="2018-05" db="EMBL/GenBank/DDBJ databases">
        <title>Animal gut microbial communities from fecal samples from Wisconsin, USA.</title>
        <authorList>
            <person name="Neumann A."/>
        </authorList>
    </citation>
    <scope>NUCLEOTIDE SEQUENCE [LARGE SCALE GENOMIC DNA]</scope>
    <source>
        <strain evidence="1 2">UWS4</strain>
    </source>
</reference>
<sequence>MQIKAVVFDLDGTLYLSGKPYPRAVETVRAVAEKVPVYYLSNNTSKSLVFYTNRLLRMGLPIQNHQSILSAMTFALSEIHKRGIKNIYLFANPEVEEWVASEDPSLNLHAPLDKTELVLVAYHSSFNYRDLCEVSWRLERGADFWVTHADFVCPDELGPVPDIGSFMAMFKATTGREPSHIFGKPNPEMLSPLTETLKPEEILFVGDRLYTDFELAIRAGCHFALVLCGETKARDVQRLARQPDIIAEQVSDINFDALIKK</sequence>
<dbReference type="SFLD" id="SFLDG01129">
    <property type="entry name" value="C1.5:_HAD__Beta-PGM__Phosphata"/>
    <property type="match status" value="1"/>
</dbReference>
<dbReference type="EMBL" id="QGHD01000008">
    <property type="protein sequence ID" value="PWL03207.1"/>
    <property type="molecule type" value="Genomic_DNA"/>
</dbReference>
<dbReference type="PANTHER" id="PTHR19288:SF46">
    <property type="entry name" value="HALOACID DEHALOGENASE-LIKE HYDROLASE DOMAIN-CONTAINING PROTEIN 2"/>
    <property type="match status" value="1"/>
</dbReference>
<gene>
    <name evidence="1" type="ORF">B0H50_10850</name>
</gene>
<evidence type="ECO:0000313" key="1">
    <source>
        <dbReference type="EMBL" id="PWL03207.1"/>
    </source>
</evidence>
<evidence type="ECO:0000313" key="2">
    <source>
        <dbReference type="Proteomes" id="UP000245523"/>
    </source>
</evidence>
<dbReference type="SUPFAM" id="SSF56784">
    <property type="entry name" value="HAD-like"/>
    <property type="match status" value="1"/>
</dbReference>
<organism evidence="1 2">
    <name type="scientific">Hallerella porci</name>
    <dbReference type="NCBI Taxonomy" id="1945871"/>
    <lineage>
        <taxon>Bacteria</taxon>
        <taxon>Pseudomonadati</taxon>
        <taxon>Fibrobacterota</taxon>
        <taxon>Fibrobacteria</taxon>
        <taxon>Fibrobacterales</taxon>
        <taxon>Fibrobacteraceae</taxon>
        <taxon>Hallerella</taxon>
    </lineage>
</organism>
<comment type="caution">
    <text evidence="1">The sequence shown here is derived from an EMBL/GenBank/DDBJ whole genome shotgun (WGS) entry which is preliminary data.</text>
</comment>
<dbReference type="RefSeq" id="WP_106197747.1">
    <property type="nucleotide sequence ID" value="NZ_QGHD01000008.1"/>
</dbReference>
<dbReference type="InterPro" id="IPR036412">
    <property type="entry name" value="HAD-like_sf"/>
</dbReference>
<dbReference type="GO" id="GO:0016787">
    <property type="term" value="F:hydrolase activity"/>
    <property type="evidence" value="ECO:0007669"/>
    <property type="project" value="UniProtKB-KW"/>
</dbReference>
<dbReference type="InterPro" id="IPR023214">
    <property type="entry name" value="HAD_sf"/>
</dbReference>
<keyword evidence="2" id="KW-1185">Reference proteome</keyword>
<dbReference type="Pfam" id="PF13344">
    <property type="entry name" value="Hydrolase_6"/>
    <property type="match status" value="1"/>
</dbReference>
<dbReference type="Pfam" id="PF13242">
    <property type="entry name" value="Hydrolase_like"/>
    <property type="match status" value="1"/>
</dbReference>
<accession>A0ABX5LLM3</accession>
<dbReference type="PANTHER" id="PTHR19288">
    <property type="entry name" value="4-NITROPHENYLPHOSPHATASE-RELATED"/>
    <property type="match status" value="1"/>
</dbReference>
<name>A0ABX5LLM3_9BACT</name>
<dbReference type="Gene3D" id="3.40.50.1000">
    <property type="entry name" value="HAD superfamily/HAD-like"/>
    <property type="match status" value="2"/>
</dbReference>
<dbReference type="Proteomes" id="UP000245523">
    <property type="component" value="Unassembled WGS sequence"/>
</dbReference>
<dbReference type="InterPro" id="IPR006357">
    <property type="entry name" value="HAD-SF_hydro_IIA"/>
</dbReference>
<dbReference type="SFLD" id="SFLDS00003">
    <property type="entry name" value="Haloacid_Dehalogenase"/>
    <property type="match status" value="1"/>
</dbReference>
<keyword evidence="1" id="KW-0378">Hydrolase</keyword>
<proteinExistence type="predicted"/>